<reference evidence="7" key="2">
    <citation type="submission" date="2022-08" db="EMBL/GenBank/DDBJ databases">
        <title>Novel sulphate-reducing endosymbionts in the free-living metamonad Anaeramoeba.</title>
        <authorList>
            <person name="Jerlstrom-Hultqvist J."/>
            <person name="Cepicka I."/>
            <person name="Gallot-Lavallee L."/>
            <person name="Salas-Leiva D."/>
            <person name="Curtis B.A."/>
            <person name="Zahonova K."/>
            <person name="Pipaliya S."/>
            <person name="Dacks J."/>
            <person name="Roger A.J."/>
        </authorList>
    </citation>
    <scope>NUCLEOTIDE SEQUENCE</scope>
    <source>
        <strain evidence="7">Busselton2</strain>
    </source>
</reference>
<dbReference type="InterPro" id="IPR036249">
    <property type="entry name" value="Thioredoxin-like_sf"/>
</dbReference>
<comment type="similarity">
    <text evidence="2 6">Belongs to the DIM1 family.</text>
</comment>
<dbReference type="AlphaFoldDB" id="A0AAV7YAT8"/>
<evidence type="ECO:0000256" key="6">
    <source>
        <dbReference type="PIRNR" id="PIRNR017199"/>
    </source>
</evidence>
<evidence type="ECO:0000313" key="7">
    <source>
        <dbReference type="EMBL" id="KAJ3426081.1"/>
    </source>
</evidence>
<dbReference type="PIRSF" id="PIRSF017199">
    <property type="entry name" value="mRNA_splic_U5"/>
    <property type="match status" value="1"/>
</dbReference>
<evidence type="ECO:0000313" key="11">
    <source>
        <dbReference type="Proteomes" id="UP001150062"/>
    </source>
</evidence>
<keyword evidence="4 6" id="KW-0508">mRNA splicing</keyword>
<evidence type="ECO:0000256" key="4">
    <source>
        <dbReference type="ARBA" id="ARBA00023187"/>
    </source>
</evidence>
<sequence length="142" mass="16706">MSFALPHLTNGWQVDQAILDENDKVVIIRFGHDWDEDCMQMDELLYSIAEKIKNFAVIYLVDIDEVDDFNQMYELYDPFAVMFFYRNKLIQVDSGTGNNNKINFRITDKQEIIDVTELVYRGAKKGKGLVENIYDHSTKFKY</sequence>
<evidence type="ECO:0000256" key="2">
    <source>
        <dbReference type="ARBA" id="ARBA00008241"/>
    </source>
</evidence>
<evidence type="ECO:0008006" key="12">
    <source>
        <dbReference type="Google" id="ProtNLM"/>
    </source>
</evidence>
<comment type="caution">
    <text evidence="7">The sequence shown here is derived from an EMBL/GenBank/DDBJ whole genome shotgun (WGS) entry which is preliminary data.</text>
</comment>
<keyword evidence="3 6" id="KW-0507">mRNA processing</keyword>
<evidence type="ECO:0000256" key="3">
    <source>
        <dbReference type="ARBA" id="ARBA00022664"/>
    </source>
</evidence>
<accession>A0AAV7YAT8</accession>
<proteinExistence type="inferred from homology"/>
<evidence type="ECO:0000256" key="5">
    <source>
        <dbReference type="ARBA" id="ARBA00023242"/>
    </source>
</evidence>
<dbReference type="PANTHER" id="PTHR12052">
    <property type="entry name" value="THIOREDOXIN-LIKE PROTEN 4A, 4B"/>
    <property type="match status" value="1"/>
</dbReference>
<dbReference type="Proteomes" id="UP001146793">
    <property type="component" value="Unassembled WGS sequence"/>
</dbReference>
<keyword evidence="11" id="KW-1185">Reference proteome</keyword>
<dbReference type="PANTHER" id="PTHR12052:SF5">
    <property type="entry name" value="THIOREDOXIN-LIKE PROTEIN 4A"/>
    <property type="match status" value="1"/>
</dbReference>
<dbReference type="Pfam" id="PF02966">
    <property type="entry name" value="DIM1"/>
    <property type="match status" value="1"/>
</dbReference>
<dbReference type="InterPro" id="IPR004123">
    <property type="entry name" value="Dim1"/>
</dbReference>
<dbReference type="Gene3D" id="3.40.30.10">
    <property type="entry name" value="Glutaredoxin"/>
    <property type="match status" value="1"/>
</dbReference>
<evidence type="ECO:0000313" key="10">
    <source>
        <dbReference type="Proteomes" id="UP001146793"/>
    </source>
</evidence>
<gene>
    <name evidence="7" type="ORF">M0812_28529</name>
    <name evidence="8" type="ORF">M0813_03458</name>
    <name evidence="9" type="ORF">M0813_20153</name>
</gene>
<comment type="subcellular location">
    <subcellularLocation>
        <location evidence="1 6">Nucleus</location>
    </subcellularLocation>
</comment>
<dbReference type="FunFam" id="3.40.30.10:FF:000004">
    <property type="entry name" value="Spliceosomal protein DIB1"/>
    <property type="match status" value="1"/>
</dbReference>
<dbReference type="EMBL" id="JAOAOG010000143">
    <property type="protein sequence ID" value="KAJ6245733.1"/>
    <property type="molecule type" value="Genomic_DNA"/>
</dbReference>
<dbReference type="SUPFAM" id="SSF52833">
    <property type="entry name" value="Thioredoxin-like"/>
    <property type="match status" value="1"/>
</dbReference>
<dbReference type="Proteomes" id="UP001150062">
    <property type="component" value="Unassembled WGS sequence"/>
</dbReference>
<dbReference type="SMART" id="SM01410">
    <property type="entry name" value="DIM1"/>
    <property type="match status" value="1"/>
</dbReference>
<keyword evidence="5 6" id="KW-0539">Nucleus</keyword>
<dbReference type="GO" id="GO:0005681">
    <property type="term" value="C:spliceosomal complex"/>
    <property type="evidence" value="ECO:0007669"/>
    <property type="project" value="TreeGrafter"/>
</dbReference>
<organism evidence="7 10">
    <name type="scientific">Anaeramoeba flamelloides</name>
    <dbReference type="NCBI Taxonomy" id="1746091"/>
    <lineage>
        <taxon>Eukaryota</taxon>
        <taxon>Metamonada</taxon>
        <taxon>Anaeramoebidae</taxon>
        <taxon>Anaeramoeba</taxon>
    </lineage>
</organism>
<dbReference type="CDD" id="cd02954">
    <property type="entry name" value="DIM1"/>
    <property type="match status" value="1"/>
</dbReference>
<dbReference type="GO" id="GO:0005682">
    <property type="term" value="C:U5 snRNP"/>
    <property type="evidence" value="ECO:0007669"/>
    <property type="project" value="TreeGrafter"/>
</dbReference>
<protein>
    <recommendedName>
        <fullName evidence="12">Spliceosomal protein DIB1</fullName>
    </recommendedName>
</protein>
<dbReference type="EMBL" id="JANTQA010000070">
    <property type="protein sequence ID" value="KAJ3426081.1"/>
    <property type="molecule type" value="Genomic_DNA"/>
</dbReference>
<dbReference type="GO" id="GO:0046540">
    <property type="term" value="C:U4/U6 x U5 tri-snRNP complex"/>
    <property type="evidence" value="ECO:0007669"/>
    <property type="project" value="UniProtKB-UniRule"/>
</dbReference>
<evidence type="ECO:0000313" key="9">
    <source>
        <dbReference type="EMBL" id="KAJ6245733.1"/>
    </source>
</evidence>
<reference evidence="8" key="1">
    <citation type="submission" date="2022-08" db="EMBL/GenBank/DDBJ databases">
        <title>Novel sulfate-reducing endosymbionts in the free-living metamonad Anaeramoeba.</title>
        <authorList>
            <person name="Jerlstrom-Hultqvist J."/>
            <person name="Cepicka I."/>
            <person name="Gallot-Lavallee L."/>
            <person name="Salas-Leiva D."/>
            <person name="Curtis B.A."/>
            <person name="Zahonova K."/>
            <person name="Pipaliya S."/>
            <person name="Dacks J."/>
            <person name="Roger A.J."/>
        </authorList>
    </citation>
    <scope>NUCLEOTIDE SEQUENCE</scope>
    <source>
        <strain evidence="8">Schooner1</strain>
    </source>
</reference>
<name>A0AAV7YAT8_9EUKA</name>
<dbReference type="GO" id="GO:0000398">
    <property type="term" value="P:mRNA splicing, via spliceosome"/>
    <property type="evidence" value="ECO:0007669"/>
    <property type="project" value="InterPro"/>
</dbReference>
<dbReference type="EMBL" id="JAOAOG010000240">
    <property type="protein sequence ID" value="KAJ6237051.1"/>
    <property type="molecule type" value="Genomic_DNA"/>
</dbReference>
<evidence type="ECO:0000313" key="8">
    <source>
        <dbReference type="EMBL" id="KAJ6237051.1"/>
    </source>
</evidence>
<evidence type="ECO:0000256" key="1">
    <source>
        <dbReference type="ARBA" id="ARBA00004123"/>
    </source>
</evidence>